<dbReference type="Proteomes" id="UP000068603">
    <property type="component" value="Unassembled WGS sequence"/>
</dbReference>
<comment type="caution">
    <text evidence="2">The sequence shown here is derived from an EMBL/GenBank/DDBJ whole genome shotgun (WGS) entry which is preliminary data.</text>
</comment>
<accession>A0A107WZ50</accession>
<gene>
    <name evidence="2" type="ORF">WT44_23930</name>
</gene>
<protein>
    <recommendedName>
        <fullName evidence="4">DUF3562 domain-containing protein</fullName>
    </recommendedName>
</protein>
<dbReference type="EMBL" id="LPHB01000056">
    <property type="protein sequence ID" value="KWA59163.1"/>
    <property type="molecule type" value="Genomic_DNA"/>
</dbReference>
<proteinExistence type="predicted"/>
<evidence type="ECO:0000256" key="1">
    <source>
        <dbReference type="SAM" id="MobiDB-lite"/>
    </source>
</evidence>
<reference evidence="2 3" key="1">
    <citation type="submission" date="2015-11" db="EMBL/GenBank/DDBJ databases">
        <title>Expanding the genomic diversity of Burkholderia species for the development of highly accurate diagnostics.</title>
        <authorList>
            <person name="Sahl J."/>
            <person name="Keim P."/>
            <person name="Wagner D."/>
        </authorList>
    </citation>
    <scope>NUCLEOTIDE SEQUENCE [LARGE SCALE GENOMIC DNA]</scope>
    <source>
        <strain evidence="2 3">MSMB1960WGS</strain>
    </source>
</reference>
<feature type="region of interest" description="Disordered" evidence="1">
    <location>
        <begin position="61"/>
        <end position="96"/>
    </location>
</feature>
<dbReference type="GeneID" id="93056051"/>
<sequence>MSRDNLLESLKEFAAQRAISEDQLRTMIDDEVRVLAADARVHDYVHVFAIRHLRDRMRKLDEQAAQAAQADHGRQADNAPPGHTSTEPTRHASQRL</sequence>
<dbReference type="RefSeq" id="WP_059807656.1">
    <property type="nucleotide sequence ID" value="NZ_CP156686.1"/>
</dbReference>
<dbReference type="Pfam" id="PF12085">
    <property type="entry name" value="DUF3562"/>
    <property type="match status" value="1"/>
</dbReference>
<evidence type="ECO:0000313" key="3">
    <source>
        <dbReference type="Proteomes" id="UP000068603"/>
    </source>
</evidence>
<name>A0A107WZ50_9BURK</name>
<evidence type="ECO:0008006" key="4">
    <source>
        <dbReference type="Google" id="ProtNLM"/>
    </source>
</evidence>
<evidence type="ECO:0000313" key="2">
    <source>
        <dbReference type="EMBL" id="KWA59163.1"/>
    </source>
</evidence>
<dbReference type="AlphaFoldDB" id="A0A107WZ50"/>
<dbReference type="InterPro" id="IPR021945">
    <property type="entry name" value="DUF3562"/>
</dbReference>
<organism evidence="2">
    <name type="scientific">Burkholderia stagnalis</name>
    <dbReference type="NCBI Taxonomy" id="1503054"/>
    <lineage>
        <taxon>Bacteria</taxon>
        <taxon>Pseudomonadati</taxon>
        <taxon>Pseudomonadota</taxon>
        <taxon>Betaproteobacteria</taxon>
        <taxon>Burkholderiales</taxon>
        <taxon>Burkholderiaceae</taxon>
        <taxon>Burkholderia</taxon>
        <taxon>Burkholderia cepacia complex</taxon>
    </lineage>
</organism>
<dbReference type="STRING" id="1503054.WT74_26345"/>